<proteinExistence type="predicted"/>
<dbReference type="EMBL" id="DWXG01000022">
    <property type="protein sequence ID" value="HJB97459.1"/>
    <property type="molecule type" value="Genomic_DNA"/>
</dbReference>
<reference evidence="5" key="1">
    <citation type="journal article" date="2021" name="PeerJ">
        <title>Extensive microbial diversity within the chicken gut microbiome revealed by metagenomics and culture.</title>
        <authorList>
            <person name="Gilroy R."/>
            <person name="Ravi A."/>
            <person name="Getino M."/>
            <person name="Pursley I."/>
            <person name="Horton D.L."/>
            <person name="Alikhan N.F."/>
            <person name="Baker D."/>
            <person name="Gharbi K."/>
            <person name="Hall N."/>
            <person name="Watson M."/>
            <person name="Adriaenssens E.M."/>
            <person name="Foster-Nyarko E."/>
            <person name="Jarju S."/>
            <person name="Secka A."/>
            <person name="Antonio M."/>
            <person name="Oren A."/>
            <person name="Chaudhuri R.R."/>
            <person name="La Ragione R."/>
            <person name="Hildebrand F."/>
            <person name="Pallen M.J."/>
        </authorList>
    </citation>
    <scope>NUCLEOTIDE SEQUENCE</scope>
    <source>
        <strain evidence="5">CHK185-1770</strain>
    </source>
</reference>
<keyword evidence="1" id="KW-0808">Transferase</keyword>
<dbReference type="GO" id="GO:0006654">
    <property type="term" value="P:phosphatidic acid biosynthetic process"/>
    <property type="evidence" value="ECO:0007669"/>
    <property type="project" value="TreeGrafter"/>
</dbReference>
<evidence type="ECO:0000313" key="5">
    <source>
        <dbReference type="EMBL" id="HJB97459.1"/>
    </source>
</evidence>
<keyword evidence="2 5" id="KW-0012">Acyltransferase</keyword>
<evidence type="ECO:0000313" key="6">
    <source>
        <dbReference type="Proteomes" id="UP000826793"/>
    </source>
</evidence>
<feature type="region of interest" description="Disordered" evidence="3">
    <location>
        <begin position="207"/>
        <end position="228"/>
    </location>
</feature>
<sequence>MRKAKRKRALYLVGQILLWWYFHLVFRMKVVGAENVPKEGPVLLCSNHLAKRDPVLLGLSQSRQVFYMAKEELFQNKFLGGLFRALGAFPVKRGTGGTDALEEAYALLGENGVVGVFIEGHRSKDGRLLKPKTGAALLAYKTKAPVVPVCITAGDGFRPGPFKKTLIRFGKPLSAQELAIADESSMQLRRASRTIMARIADLREESLQDLGLPSQREPVPEKEAAHEG</sequence>
<evidence type="ECO:0000256" key="1">
    <source>
        <dbReference type="ARBA" id="ARBA00022679"/>
    </source>
</evidence>
<dbReference type="SMART" id="SM00563">
    <property type="entry name" value="PlsC"/>
    <property type="match status" value="1"/>
</dbReference>
<gene>
    <name evidence="5" type="ORF">H9710_02640</name>
</gene>
<dbReference type="GO" id="GO:0003841">
    <property type="term" value="F:1-acylglycerol-3-phosphate O-acyltransferase activity"/>
    <property type="evidence" value="ECO:0007669"/>
    <property type="project" value="TreeGrafter"/>
</dbReference>
<dbReference type="CDD" id="cd07989">
    <property type="entry name" value="LPLAT_AGPAT-like"/>
    <property type="match status" value="1"/>
</dbReference>
<accession>A0A9D2MU29</accession>
<comment type="caution">
    <text evidence="5">The sequence shown here is derived from an EMBL/GenBank/DDBJ whole genome shotgun (WGS) entry which is preliminary data.</text>
</comment>
<name>A0A9D2MU29_9FIRM</name>
<dbReference type="InterPro" id="IPR002123">
    <property type="entry name" value="Plipid/glycerol_acylTrfase"/>
</dbReference>
<evidence type="ECO:0000256" key="3">
    <source>
        <dbReference type="SAM" id="MobiDB-lite"/>
    </source>
</evidence>
<dbReference type="Proteomes" id="UP000826793">
    <property type="component" value="Unassembled WGS sequence"/>
</dbReference>
<feature type="compositionally biased region" description="Basic and acidic residues" evidence="3">
    <location>
        <begin position="218"/>
        <end position="228"/>
    </location>
</feature>
<organism evidence="5 6">
    <name type="scientific">Candidatus Acutalibacter pullicola</name>
    <dbReference type="NCBI Taxonomy" id="2838417"/>
    <lineage>
        <taxon>Bacteria</taxon>
        <taxon>Bacillati</taxon>
        <taxon>Bacillota</taxon>
        <taxon>Clostridia</taxon>
        <taxon>Eubacteriales</taxon>
        <taxon>Acutalibacteraceae</taxon>
        <taxon>Acutalibacter</taxon>
    </lineage>
</organism>
<dbReference type="AlphaFoldDB" id="A0A9D2MU29"/>
<dbReference type="PANTHER" id="PTHR10434">
    <property type="entry name" value="1-ACYL-SN-GLYCEROL-3-PHOSPHATE ACYLTRANSFERASE"/>
    <property type="match status" value="1"/>
</dbReference>
<feature type="domain" description="Phospholipid/glycerol acyltransferase" evidence="4">
    <location>
        <begin position="42"/>
        <end position="154"/>
    </location>
</feature>
<evidence type="ECO:0000256" key="2">
    <source>
        <dbReference type="ARBA" id="ARBA00023315"/>
    </source>
</evidence>
<dbReference type="PANTHER" id="PTHR10434:SF11">
    <property type="entry name" value="1-ACYL-SN-GLYCEROL-3-PHOSPHATE ACYLTRANSFERASE"/>
    <property type="match status" value="1"/>
</dbReference>
<dbReference type="SUPFAM" id="SSF69593">
    <property type="entry name" value="Glycerol-3-phosphate (1)-acyltransferase"/>
    <property type="match status" value="1"/>
</dbReference>
<reference evidence="5" key="2">
    <citation type="submission" date="2021-04" db="EMBL/GenBank/DDBJ databases">
        <authorList>
            <person name="Gilroy R."/>
        </authorList>
    </citation>
    <scope>NUCLEOTIDE SEQUENCE</scope>
    <source>
        <strain evidence="5">CHK185-1770</strain>
    </source>
</reference>
<protein>
    <submittedName>
        <fullName evidence="5">1-acyl-sn-glycerol-3-phosphate acyltransferase</fullName>
    </submittedName>
</protein>
<evidence type="ECO:0000259" key="4">
    <source>
        <dbReference type="SMART" id="SM00563"/>
    </source>
</evidence>
<dbReference type="Pfam" id="PF01553">
    <property type="entry name" value="Acyltransferase"/>
    <property type="match status" value="1"/>
</dbReference>